<dbReference type="Gene3D" id="3.40.50.300">
    <property type="entry name" value="P-loop containing nucleotide triphosphate hydrolases"/>
    <property type="match status" value="1"/>
</dbReference>
<dbReference type="InterPro" id="IPR052026">
    <property type="entry name" value="ExeA_AAA_ATPase_DNA-bind"/>
</dbReference>
<dbReference type="InterPro" id="IPR027417">
    <property type="entry name" value="P-loop_NTPase"/>
</dbReference>
<keyword evidence="3" id="KW-1185">Reference proteome</keyword>
<comment type="caution">
    <text evidence="2">The sequence shown here is derived from an EMBL/GenBank/DDBJ whole genome shotgun (WGS) entry which is preliminary data.</text>
</comment>
<dbReference type="InterPro" id="IPR036733">
    <property type="entry name" value="B_transposit_C_sf"/>
</dbReference>
<dbReference type="SUPFAM" id="SSF52540">
    <property type="entry name" value="P-loop containing nucleoside triphosphate hydrolases"/>
    <property type="match status" value="1"/>
</dbReference>
<protein>
    <submittedName>
        <fullName evidence="2">AAA family ATPase</fullName>
    </submittedName>
</protein>
<proteinExistence type="predicted"/>
<dbReference type="EMBL" id="JBHUIW010000018">
    <property type="protein sequence ID" value="MFD2183587.1"/>
    <property type="molecule type" value="Genomic_DNA"/>
</dbReference>
<dbReference type="PANTHER" id="PTHR35894:SF1">
    <property type="entry name" value="PHOSPHORIBULOKINASE _ URIDINE KINASE FAMILY"/>
    <property type="match status" value="1"/>
</dbReference>
<name>A0ABW5ANB1_9BRAD</name>
<dbReference type="Proteomes" id="UP001597314">
    <property type="component" value="Unassembled WGS sequence"/>
</dbReference>
<evidence type="ECO:0000313" key="3">
    <source>
        <dbReference type="Proteomes" id="UP001597314"/>
    </source>
</evidence>
<dbReference type="Gene3D" id="1.10.1180.10">
    <property type="entry name" value="B transposition protein, C-terminal domain"/>
    <property type="match status" value="1"/>
</dbReference>
<dbReference type="InterPro" id="IPR049945">
    <property type="entry name" value="AAA_22"/>
</dbReference>
<dbReference type="PANTHER" id="PTHR35894">
    <property type="entry name" value="GENERAL SECRETION PATHWAY PROTEIN A-RELATED"/>
    <property type="match status" value="1"/>
</dbReference>
<feature type="domain" description="ORC1/DEAH AAA+ ATPase" evidence="1">
    <location>
        <begin position="27"/>
        <end position="146"/>
    </location>
</feature>
<evidence type="ECO:0000259" key="1">
    <source>
        <dbReference type="Pfam" id="PF13401"/>
    </source>
</evidence>
<dbReference type="RefSeq" id="WP_378478743.1">
    <property type="nucleotide sequence ID" value="NZ_JBHUIW010000018.1"/>
</dbReference>
<dbReference type="Pfam" id="PF13401">
    <property type="entry name" value="AAA_22"/>
    <property type="match status" value="1"/>
</dbReference>
<evidence type="ECO:0000313" key="2">
    <source>
        <dbReference type="EMBL" id="MFD2183587.1"/>
    </source>
</evidence>
<sequence length="245" mass="26687">MIEVPYVEISTARLIRERIELARATGENVAITGAAGVGKTWALENYVASTRKAYFFSVSAALGKSAGALFGLICEEIGYSKEVSPAATLRWIRSHFHNYCYDHQAVLIFDEAQNIKLATLRDLLTITDERQSGVTIVFSGNEHVLKVVNAAKHGFEQIGRRIQFRLNVNCITHEDADLVAGAFGVTDKASLRMLREIGDGAHIAGVVTVLKLAHQLAGEGSAIETSHIRSAIELFPQYQSTLCGA</sequence>
<reference evidence="3" key="1">
    <citation type="journal article" date="2019" name="Int. J. Syst. Evol. Microbiol.">
        <title>The Global Catalogue of Microorganisms (GCM) 10K type strain sequencing project: providing services to taxonomists for standard genome sequencing and annotation.</title>
        <authorList>
            <consortium name="The Broad Institute Genomics Platform"/>
            <consortium name="The Broad Institute Genome Sequencing Center for Infectious Disease"/>
            <person name="Wu L."/>
            <person name="Ma J."/>
        </authorList>
    </citation>
    <scope>NUCLEOTIDE SEQUENCE [LARGE SCALE GENOMIC DNA]</scope>
    <source>
        <strain evidence="3">CGMCC 1.6774</strain>
    </source>
</reference>
<dbReference type="SUPFAM" id="SSF47681">
    <property type="entry name" value="C-terminal domain of B transposition protein"/>
    <property type="match status" value="1"/>
</dbReference>
<organism evidence="2 3">
    <name type="scientific">Rhodoplanes azumiensis</name>
    <dbReference type="NCBI Taxonomy" id="1897628"/>
    <lineage>
        <taxon>Bacteria</taxon>
        <taxon>Pseudomonadati</taxon>
        <taxon>Pseudomonadota</taxon>
        <taxon>Alphaproteobacteria</taxon>
        <taxon>Hyphomicrobiales</taxon>
        <taxon>Nitrobacteraceae</taxon>
        <taxon>Rhodoplanes</taxon>
    </lineage>
</organism>
<accession>A0ABW5ANB1</accession>
<gene>
    <name evidence="2" type="ORF">ACFSOX_15635</name>
</gene>